<reference evidence="2" key="1">
    <citation type="submission" date="2025-08" db="UniProtKB">
        <authorList>
            <consortium name="Ensembl"/>
        </authorList>
    </citation>
    <scope>IDENTIFICATION</scope>
</reference>
<dbReference type="Pfam" id="PF00856">
    <property type="entry name" value="SET"/>
    <property type="match status" value="1"/>
</dbReference>
<dbReference type="STRING" id="8078.ENSFHEP00000008853"/>
<sequence length="173" mass="19297">MMSQLTEHQTRCTFYIEKKRENKKLKAEMMTSNAKLKNRVFATKDFARGAVVCDYHGPVVSAEEGRRVLEALQPGEGSYIFFFKAGEQKLCVNSQVAPCQCHPDKATFGRMINHSTKKLNVKGMVFHVPGEALPVLLIKAARDIKAGEELLIDYGVTQRSFGGEAQGLSWLDS</sequence>
<dbReference type="GO" id="GO:0005634">
    <property type="term" value="C:nucleus"/>
    <property type="evidence" value="ECO:0007669"/>
    <property type="project" value="TreeGrafter"/>
</dbReference>
<dbReference type="PANTHER" id="PTHR46167:SF1">
    <property type="entry name" value="N-LYSINE METHYLTRANSFERASE KMT5A"/>
    <property type="match status" value="1"/>
</dbReference>
<evidence type="ECO:0000259" key="1">
    <source>
        <dbReference type="PROSITE" id="PS50280"/>
    </source>
</evidence>
<dbReference type="InterPro" id="IPR001214">
    <property type="entry name" value="SET_dom"/>
</dbReference>
<organism evidence="2 3">
    <name type="scientific">Fundulus heteroclitus</name>
    <name type="common">Killifish</name>
    <name type="synonym">Mummichog</name>
    <dbReference type="NCBI Taxonomy" id="8078"/>
    <lineage>
        <taxon>Eukaryota</taxon>
        <taxon>Metazoa</taxon>
        <taxon>Chordata</taxon>
        <taxon>Craniata</taxon>
        <taxon>Vertebrata</taxon>
        <taxon>Euteleostomi</taxon>
        <taxon>Actinopterygii</taxon>
        <taxon>Neopterygii</taxon>
        <taxon>Teleostei</taxon>
        <taxon>Neoteleostei</taxon>
        <taxon>Acanthomorphata</taxon>
        <taxon>Ovalentaria</taxon>
        <taxon>Atherinomorphae</taxon>
        <taxon>Cyprinodontiformes</taxon>
        <taxon>Fundulidae</taxon>
        <taxon>Fundulus</taxon>
    </lineage>
</organism>
<dbReference type="SUPFAM" id="SSF82199">
    <property type="entry name" value="SET domain"/>
    <property type="match status" value="1"/>
</dbReference>
<name>A0A3Q2T448_FUNHE</name>
<proteinExistence type="predicted"/>
<dbReference type="InterPro" id="IPR046341">
    <property type="entry name" value="SET_dom_sf"/>
</dbReference>
<dbReference type="PANTHER" id="PTHR46167">
    <property type="entry name" value="N-LYSINE METHYLTRANSFERASE KMT5A"/>
    <property type="match status" value="1"/>
</dbReference>
<evidence type="ECO:0000313" key="2">
    <source>
        <dbReference type="Ensembl" id="ENSFHEP00000008853.1"/>
    </source>
</evidence>
<protein>
    <recommendedName>
        <fullName evidence="1">SET domain-containing protein</fullName>
    </recommendedName>
</protein>
<dbReference type="InterPro" id="IPR051760">
    <property type="entry name" value="KMT5A"/>
</dbReference>
<dbReference type="PROSITE" id="PS50280">
    <property type="entry name" value="SET"/>
    <property type="match status" value="1"/>
</dbReference>
<dbReference type="SMART" id="SM00317">
    <property type="entry name" value="SET"/>
    <property type="match status" value="1"/>
</dbReference>
<accession>A0A3Q2T448</accession>
<reference evidence="2" key="2">
    <citation type="submission" date="2025-09" db="UniProtKB">
        <authorList>
            <consortium name="Ensembl"/>
        </authorList>
    </citation>
    <scope>IDENTIFICATION</scope>
</reference>
<dbReference type="GO" id="GO:0005700">
    <property type="term" value="C:polytene chromosome"/>
    <property type="evidence" value="ECO:0007669"/>
    <property type="project" value="TreeGrafter"/>
</dbReference>
<evidence type="ECO:0000313" key="3">
    <source>
        <dbReference type="Proteomes" id="UP000265000"/>
    </source>
</evidence>
<dbReference type="Ensembl" id="ENSFHET00000001446.1">
    <property type="protein sequence ID" value="ENSFHEP00000008853.1"/>
    <property type="gene ID" value="ENSFHEG00000010063.1"/>
</dbReference>
<dbReference type="GeneTree" id="ENSGT01050000245291"/>
<dbReference type="GO" id="GO:0043516">
    <property type="term" value="P:regulation of DNA damage response, signal transduction by p53 class mediator"/>
    <property type="evidence" value="ECO:0007669"/>
    <property type="project" value="TreeGrafter"/>
</dbReference>
<dbReference type="GO" id="GO:0006357">
    <property type="term" value="P:regulation of transcription by RNA polymerase II"/>
    <property type="evidence" value="ECO:0007669"/>
    <property type="project" value="TreeGrafter"/>
</dbReference>
<keyword evidence="3" id="KW-1185">Reference proteome</keyword>
<dbReference type="Proteomes" id="UP000265000">
    <property type="component" value="Unplaced"/>
</dbReference>
<dbReference type="GO" id="GO:0042799">
    <property type="term" value="F:histone H4K20 methyltransferase activity"/>
    <property type="evidence" value="ECO:0007669"/>
    <property type="project" value="TreeGrafter"/>
</dbReference>
<dbReference type="AlphaFoldDB" id="A0A3Q2T448"/>
<feature type="domain" description="SET" evidence="1">
    <location>
        <begin position="25"/>
        <end position="155"/>
    </location>
</feature>
<dbReference type="Gene3D" id="2.170.270.10">
    <property type="entry name" value="SET domain"/>
    <property type="match status" value="1"/>
</dbReference>